<dbReference type="SMART" id="SM00595">
    <property type="entry name" value="MADF"/>
    <property type="match status" value="1"/>
</dbReference>
<feature type="domain" description="MADF" evidence="2">
    <location>
        <begin position="10"/>
        <end position="106"/>
    </location>
</feature>
<gene>
    <name evidence="3" type="ORF">OBRU01_01821</name>
</gene>
<dbReference type="AlphaFoldDB" id="A0A0L7LRU9"/>
<reference evidence="3 4" key="1">
    <citation type="journal article" date="2015" name="Genome Biol. Evol.">
        <title>The genome of winter moth (Operophtera brumata) provides a genomic perspective on sexual dimorphism and phenology.</title>
        <authorList>
            <person name="Derks M.F."/>
            <person name="Smit S."/>
            <person name="Salis L."/>
            <person name="Schijlen E."/>
            <person name="Bossers A."/>
            <person name="Mateman C."/>
            <person name="Pijl A.S."/>
            <person name="de Ridder D."/>
            <person name="Groenen M.A."/>
            <person name="Visser M.E."/>
            <person name="Megens H.J."/>
        </authorList>
    </citation>
    <scope>NUCLEOTIDE SEQUENCE [LARGE SCALE GENOMIC DNA]</scope>
    <source>
        <strain evidence="3">WM2013NL</strain>
        <tissue evidence="3">Head and thorax</tissue>
    </source>
</reference>
<comment type="caution">
    <text evidence="3">The sequence shown here is derived from an EMBL/GenBank/DDBJ whole genome shotgun (WGS) entry which is preliminary data.</text>
</comment>
<dbReference type="PANTHER" id="PTHR21505:SF12">
    <property type="entry name" value="MADF DOMAIN-CONTAINING PROTEIN-RELATED"/>
    <property type="match status" value="1"/>
</dbReference>
<evidence type="ECO:0000256" key="1">
    <source>
        <dbReference type="SAM" id="MobiDB-lite"/>
    </source>
</evidence>
<keyword evidence="4" id="KW-1185">Reference proteome</keyword>
<evidence type="ECO:0000313" key="3">
    <source>
        <dbReference type="EMBL" id="KOB78157.1"/>
    </source>
</evidence>
<dbReference type="InterPro" id="IPR006578">
    <property type="entry name" value="MADF-dom"/>
</dbReference>
<sequence>MEWSNELTLEFLRLYEREEAIWKSTTPQHKNKNEVHEAWLRIRNQIKDGAISITDLKKKKENLMSTYRKVNAKVKDSTRKGRGADGIYRPEWPFYSTMAKFLDDVYKPRNTKTTVVVSDDSEEESDEESNEESNEASNEASIQPTQYAESSEEETDFKPPKTIPKKKMKIDETQDRMDEASNYLKQLNQKPQKDVSAMYSDLLAEKLRNLKEHTREIAMLEIDKLLYNLKQQEKIQQPTPHDEAQMTQVLHQPPPPWQQFYQSQPPSGYHPYFQLQPLSTPTSNSSKPTSYASIAQCPAIAGFAKSIIFITLDVKHFARSIKNGIL</sequence>
<dbReference type="EMBL" id="JTDY01000232">
    <property type="protein sequence ID" value="KOB78157.1"/>
    <property type="molecule type" value="Genomic_DNA"/>
</dbReference>
<proteinExistence type="predicted"/>
<evidence type="ECO:0000259" key="2">
    <source>
        <dbReference type="PROSITE" id="PS51029"/>
    </source>
</evidence>
<accession>A0A0L7LRU9</accession>
<name>A0A0L7LRU9_OPEBR</name>
<dbReference type="STRING" id="104452.A0A0L7LRU9"/>
<dbReference type="PROSITE" id="PS51029">
    <property type="entry name" value="MADF"/>
    <property type="match status" value="1"/>
</dbReference>
<dbReference type="PANTHER" id="PTHR21505">
    <property type="entry name" value="MADF DOMAIN-CONTAINING PROTEIN-RELATED"/>
    <property type="match status" value="1"/>
</dbReference>
<organism evidence="3 4">
    <name type="scientific">Operophtera brumata</name>
    <name type="common">Winter moth</name>
    <name type="synonym">Phalaena brumata</name>
    <dbReference type="NCBI Taxonomy" id="104452"/>
    <lineage>
        <taxon>Eukaryota</taxon>
        <taxon>Metazoa</taxon>
        <taxon>Ecdysozoa</taxon>
        <taxon>Arthropoda</taxon>
        <taxon>Hexapoda</taxon>
        <taxon>Insecta</taxon>
        <taxon>Pterygota</taxon>
        <taxon>Neoptera</taxon>
        <taxon>Endopterygota</taxon>
        <taxon>Lepidoptera</taxon>
        <taxon>Glossata</taxon>
        <taxon>Ditrysia</taxon>
        <taxon>Geometroidea</taxon>
        <taxon>Geometridae</taxon>
        <taxon>Larentiinae</taxon>
        <taxon>Operophtera</taxon>
    </lineage>
</organism>
<dbReference type="Proteomes" id="UP000037510">
    <property type="component" value="Unassembled WGS sequence"/>
</dbReference>
<evidence type="ECO:0000313" key="4">
    <source>
        <dbReference type="Proteomes" id="UP000037510"/>
    </source>
</evidence>
<dbReference type="Pfam" id="PF10545">
    <property type="entry name" value="MADF_DNA_bdg"/>
    <property type="match status" value="1"/>
</dbReference>
<feature type="compositionally biased region" description="Acidic residues" evidence="1">
    <location>
        <begin position="119"/>
        <end position="134"/>
    </location>
</feature>
<protein>
    <recommendedName>
        <fullName evidence="2">MADF domain-containing protein</fullName>
    </recommendedName>
</protein>
<feature type="region of interest" description="Disordered" evidence="1">
    <location>
        <begin position="114"/>
        <end position="172"/>
    </location>
</feature>